<dbReference type="InterPro" id="IPR036396">
    <property type="entry name" value="Cyt_P450_sf"/>
</dbReference>
<dbReference type="OrthoDB" id="1470350at2759"/>
<dbReference type="GO" id="GO:0016705">
    <property type="term" value="F:oxidoreductase activity, acting on paired donors, with incorporation or reduction of molecular oxygen"/>
    <property type="evidence" value="ECO:0007669"/>
    <property type="project" value="InterPro"/>
</dbReference>
<comment type="cofactor">
    <cofactor evidence="1 9">
        <name>heme</name>
        <dbReference type="ChEBI" id="CHEBI:30413"/>
    </cofactor>
</comment>
<evidence type="ECO:0000256" key="6">
    <source>
        <dbReference type="ARBA" id="ARBA00023002"/>
    </source>
</evidence>
<evidence type="ECO:0000256" key="2">
    <source>
        <dbReference type="ARBA" id="ARBA00005179"/>
    </source>
</evidence>
<keyword evidence="12" id="KW-1185">Reference proteome</keyword>
<dbReference type="GO" id="GO:0004497">
    <property type="term" value="F:monooxygenase activity"/>
    <property type="evidence" value="ECO:0007669"/>
    <property type="project" value="UniProtKB-KW"/>
</dbReference>
<dbReference type="InterPro" id="IPR017972">
    <property type="entry name" value="Cyt_P450_CS"/>
</dbReference>
<reference evidence="11" key="2">
    <citation type="submission" date="2020-11" db="EMBL/GenBank/DDBJ databases">
        <authorList>
            <consortium name="DOE Joint Genome Institute"/>
            <person name="Kuo A."/>
            <person name="Miyauchi S."/>
            <person name="Kiss E."/>
            <person name="Drula E."/>
            <person name="Kohler A."/>
            <person name="Sanchez-Garcia M."/>
            <person name="Andreopoulos B."/>
            <person name="Barry K.W."/>
            <person name="Bonito G."/>
            <person name="Buee M."/>
            <person name="Carver A."/>
            <person name="Chen C."/>
            <person name="Cichocki N."/>
            <person name="Clum A."/>
            <person name="Culley D."/>
            <person name="Crous P.W."/>
            <person name="Fauchery L."/>
            <person name="Girlanda M."/>
            <person name="Hayes R."/>
            <person name="Keri Z."/>
            <person name="Labutti K."/>
            <person name="Lipzen A."/>
            <person name="Lombard V."/>
            <person name="Magnuson J."/>
            <person name="Maillard F."/>
            <person name="Morin E."/>
            <person name="Murat C."/>
            <person name="Nolan M."/>
            <person name="Ohm R."/>
            <person name="Pangilinan J."/>
            <person name="Pereira M."/>
            <person name="Perotto S."/>
            <person name="Peter M."/>
            <person name="Riley R."/>
            <person name="Sitrit Y."/>
            <person name="Stielow B."/>
            <person name="Szollosi G."/>
            <person name="Zifcakova L."/>
            <person name="Stursova M."/>
            <person name="Spatafora J.W."/>
            <person name="Tedersoo L."/>
            <person name="Vaario L.-M."/>
            <person name="Yamada A."/>
            <person name="Yan M."/>
            <person name="Wang P."/>
            <person name="Xu J."/>
            <person name="Bruns T."/>
            <person name="Baldrian P."/>
            <person name="Vilgalys R."/>
            <person name="Henrissat B."/>
            <person name="Grigoriev I.V."/>
            <person name="Hibbett D."/>
            <person name="Nagy L.G."/>
            <person name="Martin F.M."/>
        </authorList>
    </citation>
    <scope>NUCLEOTIDE SEQUENCE</scope>
    <source>
        <strain evidence="11">UH-Tt-Lm1</strain>
    </source>
</reference>
<evidence type="ECO:0000256" key="7">
    <source>
        <dbReference type="ARBA" id="ARBA00023004"/>
    </source>
</evidence>
<dbReference type="AlphaFoldDB" id="A0A9P6H9U4"/>
<dbReference type="PROSITE" id="PS00086">
    <property type="entry name" value="CYTOCHROME_P450"/>
    <property type="match status" value="1"/>
</dbReference>
<evidence type="ECO:0000256" key="1">
    <source>
        <dbReference type="ARBA" id="ARBA00001971"/>
    </source>
</evidence>
<comment type="similarity">
    <text evidence="3 10">Belongs to the cytochrome P450 family.</text>
</comment>
<dbReference type="GO" id="GO:0020037">
    <property type="term" value="F:heme binding"/>
    <property type="evidence" value="ECO:0007669"/>
    <property type="project" value="InterPro"/>
</dbReference>
<proteinExistence type="inferred from homology"/>
<gene>
    <name evidence="11" type="ORF">BJ322DRAFT_1163440</name>
</gene>
<protein>
    <submittedName>
        <fullName evidence="11">Cytochrome P450</fullName>
    </submittedName>
</protein>
<evidence type="ECO:0000256" key="8">
    <source>
        <dbReference type="ARBA" id="ARBA00023033"/>
    </source>
</evidence>
<keyword evidence="6 10" id="KW-0560">Oxidoreductase</keyword>
<comment type="caution">
    <text evidence="11">The sequence shown here is derived from an EMBL/GenBank/DDBJ whole genome shotgun (WGS) entry which is preliminary data.</text>
</comment>
<dbReference type="PANTHER" id="PTHR24305:SF166">
    <property type="entry name" value="CYTOCHROME P450 12A4, MITOCHONDRIAL-RELATED"/>
    <property type="match status" value="1"/>
</dbReference>
<evidence type="ECO:0000313" key="11">
    <source>
        <dbReference type="EMBL" id="KAF9780752.1"/>
    </source>
</evidence>
<feature type="binding site" description="axial binding residue" evidence="9">
    <location>
        <position position="460"/>
    </location>
    <ligand>
        <name>heme</name>
        <dbReference type="ChEBI" id="CHEBI:30413"/>
    </ligand>
    <ligandPart>
        <name>Fe</name>
        <dbReference type="ChEBI" id="CHEBI:18248"/>
    </ligandPart>
</feature>
<sequence>MAVNFVDICIVGIPALLFYVLKTYTHARAVWEQFRAIPGRRALISEFSILGKLTGEVKYVTPGWDKGWFEKHNDHKAYGWDVISSVSLWPAPQGGLVAADAHAIKTILSSRQRFPKPVHPYKVLRFYGDNIVTSEFDEWKRYRRIAAPAFNEKNKRLAFEESVRAITSLYEGEWRGKQEIVVDDATRLMLAMALMTISAAGFGYRINWEDNETPPGHQMSFKQSIEIVAARIFVRLLCPKWLFEWAPTEQIREVRDAFSEFRSYLAELINERKFSNDKDEKRDLLSNLVSANDELLGDGEQRLGEEELIGNALMFYLAGHDTSGYTLGFALNMLAVHQDEQEALYQHIQGILPDTRLPTYADIPKLTRVTATLYETLRMFPAAPVIPKYSAEDTSLVVGNQAGETTVLHVPAGTEINIDVPGLHYNPRYWEDPYAFRPERFLGEWNKDAFIPFSGGARACIGRGFFETTSLALLTILIQHFKVEPHPKFSGEPFEKLKERYSQGKSILTLM</sequence>
<dbReference type="Proteomes" id="UP000736335">
    <property type="component" value="Unassembled WGS sequence"/>
</dbReference>
<name>A0A9P6H9U4_9AGAM</name>
<dbReference type="PANTHER" id="PTHR24305">
    <property type="entry name" value="CYTOCHROME P450"/>
    <property type="match status" value="1"/>
</dbReference>
<organism evidence="11 12">
    <name type="scientific">Thelephora terrestris</name>
    <dbReference type="NCBI Taxonomy" id="56493"/>
    <lineage>
        <taxon>Eukaryota</taxon>
        <taxon>Fungi</taxon>
        <taxon>Dikarya</taxon>
        <taxon>Basidiomycota</taxon>
        <taxon>Agaricomycotina</taxon>
        <taxon>Agaricomycetes</taxon>
        <taxon>Thelephorales</taxon>
        <taxon>Thelephoraceae</taxon>
        <taxon>Thelephora</taxon>
    </lineage>
</organism>
<dbReference type="EMBL" id="WIUZ02000015">
    <property type="protein sequence ID" value="KAF9780752.1"/>
    <property type="molecule type" value="Genomic_DNA"/>
</dbReference>
<accession>A0A9P6H9U4</accession>
<dbReference type="InterPro" id="IPR050121">
    <property type="entry name" value="Cytochrome_P450_monoxygenase"/>
</dbReference>
<evidence type="ECO:0000256" key="10">
    <source>
        <dbReference type="RuleBase" id="RU000461"/>
    </source>
</evidence>
<comment type="pathway">
    <text evidence="2">Secondary metabolite biosynthesis.</text>
</comment>
<dbReference type="InterPro" id="IPR001128">
    <property type="entry name" value="Cyt_P450"/>
</dbReference>
<keyword evidence="8 10" id="KW-0503">Monooxygenase</keyword>
<reference evidence="11" key="1">
    <citation type="journal article" date="2020" name="Nat. Commun.">
        <title>Large-scale genome sequencing of mycorrhizal fungi provides insights into the early evolution of symbiotic traits.</title>
        <authorList>
            <person name="Miyauchi S."/>
            <person name="Kiss E."/>
            <person name="Kuo A."/>
            <person name="Drula E."/>
            <person name="Kohler A."/>
            <person name="Sanchez-Garcia M."/>
            <person name="Morin E."/>
            <person name="Andreopoulos B."/>
            <person name="Barry K.W."/>
            <person name="Bonito G."/>
            <person name="Buee M."/>
            <person name="Carver A."/>
            <person name="Chen C."/>
            <person name="Cichocki N."/>
            <person name="Clum A."/>
            <person name="Culley D."/>
            <person name="Crous P.W."/>
            <person name="Fauchery L."/>
            <person name="Girlanda M."/>
            <person name="Hayes R.D."/>
            <person name="Keri Z."/>
            <person name="LaButti K."/>
            <person name="Lipzen A."/>
            <person name="Lombard V."/>
            <person name="Magnuson J."/>
            <person name="Maillard F."/>
            <person name="Murat C."/>
            <person name="Nolan M."/>
            <person name="Ohm R.A."/>
            <person name="Pangilinan J."/>
            <person name="Pereira M.F."/>
            <person name="Perotto S."/>
            <person name="Peter M."/>
            <person name="Pfister S."/>
            <person name="Riley R."/>
            <person name="Sitrit Y."/>
            <person name="Stielow J.B."/>
            <person name="Szollosi G."/>
            <person name="Zifcakova L."/>
            <person name="Stursova M."/>
            <person name="Spatafora J.W."/>
            <person name="Tedersoo L."/>
            <person name="Vaario L.M."/>
            <person name="Yamada A."/>
            <person name="Yan M."/>
            <person name="Wang P."/>
            <person name="Xu J."/>
            <person name="Bruns T."/>
            <person name="Baldrian P."/>
            <person name="Vilgalys R."/>
            <person name="Dunand C."/>
            <person name="Henrissat B."/>
            <person name="Grigoriev I.V."/>
            <person name="Hibbett D."/>
            <person name="Nagy L.G."/>
            <person name="Martin F.M."/>
        </authorList>
    </citation>
    <scope>NUCLEOTIDE SEQUENCE</scope>
    <source>
        <strain evidence="11">UH-Tt-Lm1</strain>
    </source>
</reference>
<evidence type="ECO:0000256" key="3">
    <source>
        <dbReference type="ARBA" id="ARBA00010617"/>
    </source>
</evidence>
<dbReference type="SUPFAM" id="SSF48264">
    <property type="entry name" value="Cytochrome P450"/>
    <property type="match status" value="1"/>
</dbReference>
<evidence type="ECO:0000256" key="5">
    <source>
        <dbReference type="ARBA" id="ARBA00022723"/>
    </source>
</evidence>
<dbReference type="Pfam" id="PF00067">
    <property type="entry name" value="p450"/>
    <property type="match status" value="1"/>
</dbReference>
<keyword evidence="5 9" id="KW-0479">Metal-binding</keyword>
<keyword evidence="4 9" id="KW-0349">Heme</keyword>
<keyword evidence="7 9" id="KW-0408">Iron</keyword>
<evidence type="ECO:0000256" key="9">
    <source>
        <dbReference type="PIRSR" id="PIRSR602401-1"/>
    </source>
</evidence>
<dbReference type="GO" id="GO:0005506">
    <property type="term" value="F:iron ion binding"/>
    <property type="evidence" value="ECO:0007669"/>
    <property type="project" value="InterPro"/>
</dbReference>
<dbReference type="PRINTS" id="PR00385">
    <property type="entry name" value="P450"/>
</dbReference>
<dbReference type="Gene3D" id="1.10.630.10">
    <property type="entry name" value="Cytochrome P450"/>
    <property type="match status" value="1"/>
</dbReference>
<dbReference type="InterPro" id="IPR002401">
    <property type="entry name" value="Cyt_P450_E_grp-I"/>
</dbReference>
<evidence type="ECO:0000256" key="4">
    <source>
        <dbReference type="ARBA" id="ARBA00022617"/>
    </source>
</evidence>
<evidence type="ECO:0000313" key="12">
    <source>
        <dbReference type="Proteomes" id="UP000736335"/>
    </source>
</evidence>
<dbReference type="PRINTS" id="PR00463">
    <property type="entry name" value="EP450I"/>
</dbReference>